<protein>
    <submittedName>
        <fullName evidence="2">Uncharacterized protein</fullName>
    </submittedName>
</protein>
<keyword evidence="1" id="KW-0175">Coiled coil</keyword>
<accession>A0A388LUT1</accession>
<sequence>MTKSKGSGSAEVVRLKAHIDVLRRGKNGASTSALVVKPTPKDEVARVRREQAEAKAAMEKRFASMEKVIFALQKQCEIVEANEEAWKLKALRPGNNWGCVAIDQTPYTEVKVTPRVTLGASPDAVGRVNLQLKGMVEQYQREVDLLKEMRIREVNERKESEEEVERLKEAVVRLQTSKKTRGTNLKTKLDDAA</sequence>
<comment type="caution">
    <text evidence="2">The sequence shown here is derived from an EMBL/GenBank/DDBJ whole genome shotgun (WGS) entry which is preliminary data.</text>
</comment>
<gene>
    <name evidence="2" type="ORF">CBR_g40785</name>
</gene>
<organism evidence="2 3">
    <name type="scientific">Chara braunii</name>
    <name type="common">Braun's stonewort</name>
    <dbReference type="NCBI Taxonomy" id="69332"/>
    <lineage>
        <taxon>Eukaryota</taxon>
        <taxon>Viridiplantae</taxon>
        <taxon>Streptophyta</taxon>
        <taxon>Charophyceae</taxon>
        <taxon>Charales</taxon>
        <taxon>Characeae</taxon>
        <taxon>Chara</taxon>
    </lineage>
</organism>
<dbReference type="Proteomes" id="UP000265515">
    <property type="component" value="Unassembled WGS sequence"/>
</dbReference>
<dbReference type="EMBL" id="BFEA01000542">
    <property type="protein sequence ID" value="GBG85972.1"/>
    <property type="molecule type" value="Genomic_DNA"/>
</dbReference>
<evidence type="ECO:0000313" key="3">
    <source>
        <dbReference type="Proteomes" id="UP000265515"/>
    </source>
</evidence>
<feature type="coiled-coil region" evidence="1">
    <location>
        <begin position="129"/>
        <end position="177"/>
    </location>
</feature>
<reference evidence="2 3" key="1">
    <citation type="journal article" date="2018" name="Cell">
        <title>The Chara Genome: Secondary Complexity and Implications for Plant Terrestrialization.</title>
        <authorList>
            <person name="Nishiyama T."/>
            <person name="Sakayama H."/>
            <person name="Vries J.D."/>
            <person name="Buschmann H."/>
            <person name="Saint-Marcoux D."/>
            <person name="Ullrich K.K."/>
            <person name="Haas F.B."/>
            <person name="Vanderstraeten L."/>
            <person name="Becker D."/>
            <person name="Lang D."/>
            <person name="Vosolsobe S."/>
            <person name="Rombauts S."/>
            <person name="Wilhelmsson P.K.I."/>
            <person name="Janitza P."/>
            <person name="Kern R."/>
            <person name="Heyl A."/>
            <person name="Rumpler F."/>
            <person name="Villalobos L.I.A.C."/>
            <person name="Clay J.M."/>
            <person name="Skokan R."/>
            <person name="Toyoda A."/>
            <person name="Suzuki Y."/>
            <person name="Kagoshima H."/>
            <person name="Schijlen E."/>
            <person name="Tajeshwar N."/>
            <person name="Catarino B."/>
            <person name="Hetherington A.J."/>
            <person name="Saltykova A."/>
            <person name="Bonnot C."/>
            <person name="Breuninger H."/>
            <person name="Symeonidi A."/>
            <person name="Radhakrishnan G.V."/>
            <person name="Van Nieuwerburgh F."/>
            <person name="Deforce D."/>
            <person name="Chang C."/>
            <person name="Karol K.G."/>
            <person name="Hedrich R."/>
            <person name="Ulvskov P."/>
            <person name="Glockner G."/>
            <person name="Delwiche C.F."/>
            <person name="Petrasek J."/>
            <person name="Van de Peer Y."/>
            <person name="Friml J."/>
            <person name="Beilby M."/>
            <person name="Dolan L."/>
            <person name="Kohara Y."/>
            <person name="Sugano S."/>
            <person name="Fujiyama A."/>
            <person name="Delaux P.-M."/>
            <person name="Quint M."/>
            <person name="TheiBen G."/>
            <person name="Hagemann M."/>
            <person name="Harholt J."/>
            <person name="Dunand C."/>
            <person name="Zachgo S."/>
            <person name="Langdale J."/>
            <person name="Maumus F."/>
            <person name="Straeten D.V.D."/>
            <person name="Gould S.B."/>
            <person name="Rensing S.A."/>
        </authorList>
    </citation>
    <scope>NUCLEOTIDE SEQUENCE [LARGE SCALE GENOMIC DNA]</scope>
    <source>
        <strain evidence="2 3">S276</strain>
    </source>
</reference>
<evidence type="ECO:0000256" key="1">
    <source>
        <dbReference type="SAM" id="Coils"/>
    </source>
</evidence>
<evidence type="ECO:0000313" key="2">
    <source>
        <dbReference type="EMBL" id="GBG85972.1"/>
    </source>
</evidence>
<name>A0A388LUT1_CHABU</name>
<dbReference type="AlphaFoldDB" id="A0A388LUT1"/>
<keyword evidence="3" id="KW-1185">Reference proteome</keyword>
<proteinExistence type="predicted"/>
<dbReference type="Gramene" id="GBG85972">
    <property type="protein sequence ID" value="GBG85972"/>
    <property type="gene ID" value="CBR_g40785"/>
</dbReference>